<organism evidence="5">
    <name type="scientific">uncultured bacterium Contigcl_1528</name>
    <dbReference type="NCBI Taxonomy" id="1393649"/>
    <lineage>
        <taxon>Bacteria</taxon>
        <taxon>environmental samples</taxon>
    </lineage>
</organism>
<evidence type="ECO:0000256" key="2">
    <source>
        <dbReference type="ARBA" id="ARBA00022801"/>
    </source>
</evidence>
<comment type="similarity">
    <text evidence="1">Belongs to the glycosyl hydrolase 13 family.</text>
</comment>
<dbReference type="Gene3D" id="3.20.20.80">
    <property type="entry name" value="Glycosidases"/>
    <property type="match status" value="1"/>
</dbReference>
<keyword evidence="3" id="KW-0326">Glycosidase</keyword>
<dbReference type="SMART" id="SM00642">
    <property type="entry name" value="Aamy"/>
    <property type="match status" value="1"/>
</dbReference>
<proteinExistence type="inferred from homology"/>
<evidence type="ECO:0000313" key="5">
    <source>
        <dbReference type="EMBL" id="AHF25891.1"/>
    </source>
</evidence>
<dbReference type="PANTHER" id="PTHR10357:SF217">
    <property type="entry name" value="TREHALOSE-6-PHOSPHATE HYDROLASE"/>
    <property type="match status" value="1"/>
</dbReference>
<dbReference type="Gene3D" id="3.90.400.10">
    <property type="entry name" value="Oligo-1,6-glucosidase, Domain 2"/>
    <property type="match status" value="1"/>
</dbReference>
<protein>
    <submittedName>
        <fullName evidence="5">Alpha amylase catalytic subunit</fullName>
    </submittedName>
</protein>
<dbReference type="SUPFAM" id="SSF51445">
    <property type="entry name" value="(Trans)glycosidases"/>
    <property type="match status" value="1"/>
</dbReference>
<dbReference type="SUPFAM" id="SSF51011">
    <property type="entry name" value="Glycosyl hydrolase domain"/>
    <property type="match status" value="1"/>
</dbReference>
<evidence type="ECO:0000256" key="3">
    <source>
        <dbReference type="ARBA" id="ARBA00023295"/>
    </source>
</evidence>
<dbReference type="FunFam" id="3.20.20.80:FF:000064">
    <property type="entry name" value="Oligo-1,6-glucosidase"/>
    <property type="match status" value="1"/>
</dbReference>
<reference evidence="5" key="1">
    <citation type="journal article" date="2013" name="PLoS ONE">
        <title>Metagenomic insights into the carbohydrate-active enzymes carried by the microorganisms adhering to solid digesta in the rumen of cows.</title>
        <authorList>
            <person name="Wang L."/>
            <person name="Hatem A."/>
            <person name="Catalyurek U.V."/>
            <person name="Morrison M."/>
            <person name="Yu Z."/>
        </authorList>
    </citation>
    <scope>NUCLEOTIDE SEQUENCE</scope>
</reference>
<dbReference type="CDD" id="cd11333">
    <property type="entry name" value="AmyAc_SI_OligoGlu_DGase"/>
    <property type="match status" value="1"/>
</dbReference>
<accession>W0FLS3</accession>
<dbReference type="NCBIfam" id="NF008183">
    <property type="entry name" value="PRK10933.1"/>
    <property type="match status" value="1"/>
</dbReference>
<dbReference type="InterPro" id="IPR045857">
    <property type="entry name" value="O16G_dom_2"/>
</dbReference>
<name>W0FLS3_9BACT</name>
<sequence>MTIGSNLRAHELGSKVAYEIYIRSFNDSNGDGVGDLPGITARLDYLADLGVDYLWITPFFVSPLKDGGYDVADYCNIDPVFGTMEDFEELVREADKRGIGLMLDMVFNHTSDQHEWFQKALAGDPKYQAYFLLQDGDPSKPPTNWDSKFGGNAWQWSPEMGKWYLHLYDVSQPDLDWRNPEVRKELAGVLRFWREKGVKGFRFDVVNNISKPETFEDDFEGDGRRFYTDGEHVDEYLRELVAQGGIDDLMTVGEMSSTTIEHCIEYTKPENHELAMAFSFHHFRVDNVNGNRWAKAKANVPMLRDTFAGWQERMTEAGGWNAVFWTCHDQPRPATRFGDDSTPELLNRSAKMLPVCTFLMRGTPYIYQGEELGMTNPGFTSIDQYRDVESINYYHIMQDVEGKSEQEAFDIIAYKSRDNGRTPVQWDDTENAGFSTGEPWIGVGNNYEWLNAAAEVDDPNSVFTFYKNLIALRKAEEVIQAGDVKFLESPAPQVIAYERTLGDTRVVVQCNFSGEEQPALALEGGEVFVSNYEEPADGAILRPWEGTALVWR</sequence>
<dbReference type="InterPro" id="IPR013780">
    <property type="entry name" value="Glyco_hydro_b"/>
</dbReference>
<dbReference type="InterPro" id="IPR017853">
    <property type="entry name" value="GH"/>
</dbReference>
<dbReference type="Gene3D" id="2.60.40.1180">
    <property type="entry name" value="Golgi alpha-mannosidase II"/>
    <property type="match status" value="1"/>
</dbReference>
<evidence type="ECO:0000256" key="1">
    <source>
        <dbReference type="ARBA" id="ARBA00008061"/>
    </source>
</evidence>
<dbReference type="GO" id="GO:0004556">
    <property type="term" value="F:alpha-amylase activity"/>
    <property type="evidence" value="ECO:0007669"/>
    <property type="project" value="TreeGrafter"/>
</dbReference>
<dbReference type="PANTHER" id="PTHR10357">
    <property type="entry name" value="ALPHA-AMYLASE FAMILY MEMBER"/>
    <property type="match status" value="1"/>
</dbReference>
<dbReference type="InterPro" id="IPR006047">
    <property type="entry name" value="GH13_cat_dom"/>
</dbReference>
<dbReference type="GO" id="GO:0009313">
    <property type="term" value="P:oligosaccharide catabolic process"/>
    <property type="evidence" value="ECO:0007669"/>
    <property type="project" value="TreeGrafter"/>
</dbReference>
<keyword evidence="2" id="KW-0378">Hydrolase</keyword>
<dbReference type="EMBL" id="KC246857">
    <property type="protein sequence ID" value="AHF25891.1"/>
    <property type="molecule type" value="Genomic_DNA"/>
</dbReference>
<feature type="domain" description="Glycosyl hydrolase family 13 catalytic" evidence="4">
    <location>
        <begin position="19"/>
        <end position="421"/>
    </location>
</feature>
<evidence type="ECO:0000259" key="4">
    <source>
        <dbReference type="SMART" id="SM00642"/>
    </source>
</evidence>
<dbReference type="Pfam" id="PF00128">
    <property type="entry name" value="Alpha-amylase"/>
    <property type="match status" value="1"/>
</dbReference>
<dbReference type="AlphaFoldDB" id="W0FLS3"/>